<dbReference type="InterPro" id="IPR023346">
    <property type="entry name" value="Lysozyme-like_dom_sf"/>
</dbReference>
<dbReference type="eggNOG" id="COG3926">
    <property type="taxonomic scope" value="Bacteria"/>
</dbReference>
<name>T0J242_9SPHN</name>
<dbReference type="STRING" id="1346791.M529_11820"/>
<dbReference type="SUPFAM" id="SSF53955">
    <property type="entry name" value="Lysozyme-like"/>
    <property type="match status" value="1"/>
</dbReference>
<dbReference type="Pfam" id="PF05838">
    <property type="entry name" value="Glyco_hydro_108"/>
    <property type="match status" value="1"/>
</dbReference>
<protein>
    <submittedName>
        <fullName evidence="3">Uncharacterized protein</fullName>
    </submittedName>
</protein>
<dbReference type="AlphaFoldDB" id="T0J242"/>
<sequence length="215" mass="23241">MSGENQDIIAEGWSPRYAAAAKAVLGIEGGLVDDPVDRGGTTKFGISLRFLVAEGKVDLDGDGRADFDLDMDGDIDGVDVRLLTPGDAKFLFHRCFWLRLDADSFPRPVGEMLFDQGVNGGLVSAKKLLQQALNACLGKYRIALPPLKVDGDLGEKTRAALDTVIARPAARMPAVIIAYRAAAKARYRAIVAADPSQRRFLNGWLNRAEQLGRDA</sequence>
<dbReference type="InterPro" id="IPR008565">
    <property type="entry name" value="TtsA-like_GH18_dom"/>
</dbReference>
<dbReference type="InterPro" id="IPR018537">
    <property type="entry name" value="Peptidoglycan-bd_3"/>
</dbReference>
<gene>
    <name evidence="3" type="ORF">M529_11820</name>
</gene>
<dbReference type="Gene3D" id="1.20.141.10">
    <property type="entry name" value="Chitosanase, subunit A, domain 1"/>
    <property type="match status" value="1"/>
</dbReference>
<dbReference type="OrthoDB" id="9815229at2"/>
<evidence type="ECO:0000259" key="1">
    <source>
        <dbReference type="Pfam" id="PF05838"/>
    </source>
</evidence>
<dbReference type="RefSeq" id="WP_021318163.1">
    <property type="nucleotide sequence ID" value="NZ_AUWY01000080.1"/>
</dbReference>
<evidence type="ECO:0000259" key="2">
    <source>
        <dbReference type="Pfam" id="PF09374"/>
    </source>
</evidence>
<organism evidence="3 4">
    <name type="scientific">Sphingobium ummariense RL-3</name>
    <dbReference type="NCBI Taxonomy" id="1346791"/>
    <lineage>
        <taxon>Bacteria</taxon>
        <taxon>Pseudomonadati</taxon>
        <taxon>Pseudomonadota</taxon>
        <taxon>Alphaproteobacteria</taxon>
        <taxon>Sphingomonadales</taxon>
        <taxon>Sphingomonadaceae</taxon>
        <taxon>Sphingobium</taxon>
    </lineage>
</organism>
<dbReference type="Pfam" id="PF09374">
    <property type="entry name" value="PG_binding_3"/>
    <property type="match status" value="1"/>
</dbReference>
<evidence type="ECO:0000313" key="4">
    <source>
        <dbReference type="Proteomes" id="UP000015523"/>
    </source>
</evidence>
<dbReference type="PATRIC" id="fig|1346791.3.peg.2274"/>
<comment type="caution">
    <text evidence="3">The sequence shown here is derived from an EMBL/GenBank/DDBJ whole genome shotgun (WGS) entry which is preliminary data.</text>
</comment>
<evidence type="ECO:0000313" key="3">
    <source>
        <dbReference type="EMBL" id="EQB32026.1"/>
    </source>
</evidence>
<keyword evidence="4" id="KW-1185">Reference proteome</keyword>
<dbReference type="Proteomes" id="UP000015523">
    <property type="component" value="Unassembled WGS sequence"/>
</dbReference>
<feature type="domain" description="TtsA-like Glycoside hydrolase family 108" evidence="1">
    <location>
        <begin position="22"/>
        <end position="121"/>
    </location>
</feature>
<reference evidence="3 4" key="1">
    <citation type="journal article" date="2013" name="Genome Announc.">
        <title>Draft Genome Sequence of Sphingobium ummariense Strain RL-3, a Hexachlorocyclohexane-Degrading Bacterium.</title>
        <authorList>
            <person name="Kohli P."/>
            <person name="Dua A."/>
            <person name="Sangwan N."/>
            <person name="Oldach P."/>
            <person name="Khurana J.P."/>
            <person name="Lal R."/>
        </authorList>
    </citation>
    <scope>NUCLEOTIDE SEQUENCE [LARGE SCALE GENOMIC DNA]</scope>
    <source>
        <strain evidence="3 4">RL-3</strain>
    </source>
</reference>
<dbReference type="EMBL" id="AUWY01000080">
    <property type="protein sequence ID" value="EQB32026.1"/>
    <property type="molecule type" value="Genomic_DNA"/>
</dbReference>
<feature type="domain" description="Peptidoglycan binding" evidence="2">
    <location>
        <begin position="126"/>
        <end position="209"/>
    </location>
</feature>
<accession>T0J242</accession>
<proteinExistence type="predicted"/>